<proteinExistence type="predicted"/>
<dbReference type="AlphaFoldDB" id="A0A0F4T3E8"/>
<dbReference type="Proteomes" id="UP000033500">
    <property type="component" value="Unassembled WGS sequence"/>
</dbReference>
<dbReference type="PATRIC" id="fig|294.131.peg.3522"/>
<organism evidence="1 2">
    <name type="scientific">Pseudomonas fluorescens</name>
    <dbReference type="NCBI Taxonomy" id="294"/>
    <lineage>
        <taxon>Bacteria</taxon>
        <taxon>Pseudomonadati</taxon>
        <taxon>Pseudomonadota</taxon>
        <taxon>Gammaproteobacteria</taxon>
        <taxon>Pseudomonadales</taxon>
        <taxon>Pseudomonadaceae</taxon>
        <taxon>Pseudomonas</taxon>
    </lineage>
</organism>
<dbReference type="RefSeq" id="WP_046048594.1">
    <property type="nucleotide sequence ID" value="NZ_LACD01000029.1"/>
</dbReference>
<evidence type="ECO:0000313" key="2">
    <source>
        <dbReference type="Proteomes" id="UP000033500"/>
    </source>
</evidence>
<dbReference type="EMBL" id="LACD01000029">
    <property type="protein sequence ID" value="KJZ38991.1"/>
    <property type="molecule type" value="Genomic_DNA"/>
</dbReference>
<comment type="caution">
    <text evidence="1">The sequence shown here is derived from an EMBL/GenBank/DDBJ whole genome shotgun (WGS) entry which is preliminary data.</text>
</comment>
<name>A0A0F4T3E8_PSEFL</name>
<accession>A0A0F4T3E8</accession>
<gene>
    <name evidence="1" type="ORF">VC34_23020</name>
</gene>
<evidence type="ECO:0000313" key="1">
    <source>
        <dbReference type="EMBL" id="KJZ38991.1"/>
    </source>
</evidence>
<reference evidence="1 2" key="1">
    <citation type="submission" date="2015-03" db="EMBL/GenBank/DDBJ databases">
        <title>Comparative genomics of Pseudomonas insights into diversity of traits involved in vanlence and defense.</title>
        <authorList>
            <person name="Qin Y."/>
        </authorList>
    </citation>
    <scope>NUCLEOTIDE SEQUENCE [LARGE SCALE GENOMIC DNA]</scope>
    <source>
        <strain evidence="1 2">C3</strain>
    </source>
</reference>
<sequence length="145" mass="16203">MDFTRDSQEFSGFIQTVKRDWNRALTEFMVLVDHWRSIATEYHQGLVEIGLTEENVINGNVLGKPFLIELVPFAKDQVGCAEVILSASKSGCASVELSRFYFYRDGRIVGPNGAVLIDSQADRHSYSIYTAILRTVLEAPAAARD</sequence>
<protein>
    <submittedName>
        <fullName evidence="1">Uncharacterized protein</fullName>
    </submittedName>
</protein>